<sequence>MNLSKIGSATAVAAMALAVTLAGCGSDSSSDSSASSATSSAAASTSSASTSASLEPRDIDDAAGTNFTIADYIKDNNITETPIKMGDPDAPTIDLPIPEGWSPAGEDTPDYAYAAIVYTGDDASGSDYTPNFVALLSRLEGSVDADALIEAAGGELKNLPSAEIVDEREATLSGFPAYEIAATYDLEGTAALSAQKTVIITTPSGETYILQLNGTSDQAQADILGDAANTIDTATIEP</sequence>
<dbReference type="PROSITE" id="PS51257">
    <property type="entry name" value="PROKAR_LIPOPROTEIN"/>
    <property type="match status" value="1"/>
</dbReference>
<keyword evidence="5" id="KW-1185">Reference proteome</keyword>
<dbReference type="Pfam" id="PF10738">
    <property type="entry name" value="Lpp-LpqN"/>
    <property type="match status" value="1"/>
</dbReference>
<evidence type="ECO:0000256" key="3">
    <source>
        <dbReference type="SAM" id="SignalP"/>
    </source>
</evidence>
<dbReference type="InterPro" id="IPR019674">
    <property type="entry name" value="Lipoprotein_LpqN/LpqT-like"/>
</dbReference>
<feature type="compositionally biased region" description="Low complexity" evidence="2">
    <location>
        <begin position="24"/>
        <end position="53"/>
    </location>
</feature>
<feature type="region of interest" description="Disordered" evidence="2">
    <location>
        <begin position="24"/>
        <end position="57"/>
    </location>
</feature>
<keyword evidence="1 3" id="KW-0732">Signal</keyword>
<evidence type="ECO:0000256" key="2">
    <source>
        <dbReference type="SAM" id="MobiDB-lite"/>
    </source>
</evidence>
<accession>A0ABT4N054</accession>
<name>A0ABT4N054_GORRU</name>
<proteinExistence type="predicted"/>
<evidence type="ECO:0000313" key="5">
    <source>
        <dbReference type="Proteomes" id="UP001067235"/>
    </source>
</evidence>
<reference evidence="4" key="1">
    <citation type="submission" date="2022-12" db="EMBL/GenBank/DDBJ databases">
        <authorList>
            <person name="Krivoruchko A.V."/>
            <person name="Elkin A."/>
        </authorList>
    </citation>
    <scope>NUCLEOTIDE SEQUENCE</scope>
    <source>
        <strain evidence="4">IEGM 1388</strain>
    </source>
</reference>
<feature type="chain" id="PRO_5045132210" evidence="3">
    <location>
        <begin position="23"/>
        <end position="238"/>
    </location>
</feature>
<comment type="caution">
    <text evidence="4">The sequence shown here is derived from an EMBL/GenBank/DDBJ whole genome shotgun (WGS) entry which is preliminary data.</text>
</comment>
<dbReference type="Proteomes" id="UP001067235">
    <property type="component" value="Unassembled WGS sequence"/>
</dbReference>
<feature type="signal peptide" evidence="3">
    <location>
        <begin position="1"/>
        <end position="22"/>
    </location>
</feature>
<dbReference type="EMBL" id="JAPWIE010000007">
    <property type="protein sequence ID" value="MCZ4552653.1"/>
    <property type="molecule type" value="Genomic_DNA"/>
</dbReference>
<evidence type="ECO:0000313" key="4">
    <source>
        <dbReference type="EMBL" id="MCZ4552653.1"/>
    </source>
</evidence>
<dbReference type="Gene3D" id="3.40.1000.10">
    <property type="entry name" value="Mog1/PsbP, alpha/beta/alpha sandwich"/>
    <property type="match status" value="1"/>
</dbReference>
<keyword evidence="4" id="KW-0449">Lipoprotein</keyword>
<protein>
    <submittedName>
        <fullName evidence="4">LpqN/LpqT family lipoprotein</fullName>
    </submittedName>
</protein>
<evidence type="ECO:0000256" key="1">
    <source>
        <dbReference type="ARBA" id="ARBA00022729"/>
    </source>
</evidence>
<organism evidence="4 5">
    <name type="scientific">Gordonia rubripertincta</name>
    <name type="common">Rhodococcus corallinus</name>
    <dbReference type="NCBI Taxonomy" id="36822"/>
    <lineage>
        <taxon>Bacteria</taxon>
        <taxon>Bacillati</taxon>
        <taxon>Actinomycetota</taxon>
        <taxon>Actinomycetes</taxon>
        <taxon>Mycobacteriales</taxon>
        <taxon>Gordoniaceae</taxon>
        <taxon>Gordonia</taxon>
    </lineage>
</organism>
<gene>
    <name evidence="4" type="ORF">O4213_21875</name>
</gene>
<dbReference type="RefSeq" id="WP_301573333.1">
    <property type="nucleotide sequence ID" value="NZ_JAPWIE010000007.1"/>
</dbReference>